<feature type="signal peptide" evidence="4">
    <location>
        <begin position="1"/>
        <end position="25"/>
    </location>
</feature>
<comment type="caution">
    <text evidence="6">The sequence shown here is derived from an EMBL/GenBank/DDBJ whole genome shotgun (WGS) entry which is preliminary data.</text>
</comment>
<comment type="similarity">
    <text evidence="1">Belongs to the leucine-binding protein family.</text>
</comment>
<organism evidence="6 7">
    <name type="scientific">Yoonia maricola</name>
    <dbReference type="NCBI Taxonomy" id="420999"/>
    <lineage>
        <taxon>Bacteria</taxon>
        <taxon>Pseudomonadati</taxon>
        <taxon>Pseudomonadota</taxon>
        <taxon>Alphaproteobacteria</taxon>
        <taxon>Rhodobacterales</taxon>
        <taxon>Paracoccaceae</taxon>
        <taxon>Yoonia</taxon>
    </lineage>
</organism>
<keyword evidence="7" id="KW-1185">Reference proteome</keyword>
<keyword evidence="2 4" id="KW-0732">Signal</keyword>
<evidence type="ECO:0000256" key="1">
    <source>
        <dbReference type="ARBA" id="ARBA00010062"/>
    </source>
</evidence>
<evidence type="ECO:0000313" key="6">
    <source>
        <dbReference type="EMBL" id="PJI85309.1"/>
    </source>
</evidence>
<dbReference type="InterPro" id="IPR028082">
    <property type="entry name" value="Peripla_BP_I"/>
</dbReference>
<accession>A0A2M8W333</accession>
<feature type="chain" id="PRO_5014961239" evidence="4">
    <location>
        <begin position="26"/>
        <end position="394"/>
    </location>
</feature>
<name>A0A2M8W333_9RHOB</name>
<evidence type="ECO:0000313" key="7">
    <source>
        <dbReference type="Proteomes" id="UP000228531"/>
    </source>
</evidence>
<dbReference type="OrthoDB" id="7210494at2"/>
<dbReference type="InterPro" id="IPR028081">
    <property type="entry name" value="Leu-bd"/>
</dbReference>
<dbReference type="InterPro" id="IPR051010">
    <property type="entry name" value="BCAA_transport"/>
</dbReference>
<gene>
    <name evidence="6" type="ORF">BC777_3310</name>
</gene>
<dbReference type="AlphaFoldDB" id="A0A2M8W333"/>
<reference evidence="6 7" key="1">
    <citation type="submission" date="2017-11" db="EMBL/GenBank/DDBJ databases">
        <title>Genomic Encyclopedia of Archaeal and Bacterial Type Strains, Phase II (KMG-II): From Individual Species to Whole Genera.</title>
        <authorList>
            <person name="Goeker M."/>
        </authorList>
    </citation>
    <scope>NUCLEOTIDE SEQUENCE [LARGE SCALE GENOMIC DNA]</scope>
    <source>
        <strain evidence="6 7">DSM 29128</strain>
    </source>
</reference>
<dbReference type="PANTHER" id="PTHR30483">
    <property type="entry name" value="LEUCINE-SPECIFIC-BINDING PROTEIN"/>
    <property type="match status" value="1"/>
</dbReference>
<dbReference type="CDD" id="cd06339">
    <property type="entry name" value="PBP1_YraM_LppC_lipoprotein-like"/>
    <property type="match status" value="1"/>
</dbReference>
<dbReference type="EMBL" id="PGTY01000003">
    <property type="protein sequence ID" value="PJI85309.1"/>
    <property type="molecule type" value="Genomic_DNA"/>
</dbReference>
<protein>
    <submittedName>
        <fullName evidence="6">Amino acid/amide ABC transporter substrate-binding protein (HAAT family)</fullName>
    </submittedName>
</protein>
<keyword evidence="3" id="KW-0813">Transport</keyword>
<evidence type="ECO:0000256" key="3">
    <source>
        <dbReference type="ARBA" id="ARBA00022970"/>
    </source>
</evidence>
<evidence type="ECO:0000256" key="4">
    <source>
        <dbReference type="SAM" id="SignalP"/>
    </source>
</evidence>
<dbReference type="Proteomes" id="UP000228531">
    <property type="component" value="Unassembled WGS sequence"/>
</dbReference>
<dbReference type="PANTHER" id="PTHR30483:SF6">
    <property type="entry name" value="PERIPLASMIC BINDING PROTEIN OF ABC TRANSPORTER FOR NATURAL AMINO ACIDS"/>
    <property type="match status" value="1"/>
</dbReference>
<dbReference type="RefSeq" id="WP_100369240.1">
    <property type="nucleotide sequence ID" value="NZ_PGTY01000003.1"/>
</dbReference>
<sequence length="394" mass="40421">MFACFSNARKPLAPFFAFTALLWLAACTVPLAPDANVGDQIDPTEPIEVALLVPGGSAQANDNQLAQNFENAARLAIADLDGVTINLRVYNTVGGNPQQAAAVATQAVNEGAKIIIGPLFGEAANAAGVAVAGRNVNVLAFTNNRAFAGGNVFILGSTFDNTAERLVRFGARQGVNRYVVVHADNLSGRVGRDAITSAVQGNGGEVAAVESYPASQQGIFSATNRILSSVRNSGAQAVFTTASANADLPIIATALPDAGMDINRSRFVGLTRWDALPQIAALPGLDGGLFALPDPGTSALFANRYAATYGGAPHPLAGLAYDAIAAIGALAASGNTQALTKSALTQPEGFRGTSGVFRLLPNGLNQRALAVATIQNKQVVILEQAPRSFGGPGL</sequence>
<feature type="domain" description="Leucine-binding protein" evidence="5">
    <location>
        <begin position="46"/>
        <end position="376"/>
    </location>
</feature>
<proteinExistence type="inferred from homology"/>
<dbReference type="Gene3D" id="3.40.50.2300">
    <property type="match status" value="2"/>
</dbReference>
<dbReference type="Pfam" id="PF13458">
    <property type="entry name" value="Peripla_BP_6"/>
    <property type="match status" value="1"/>
</dbReference>
<evidence type="ECO:0000256" key="2">
    <source>
        <dbReference type="ARBA" id="ARBA00022729"/>
    </source>
</evidence>
<evidence type="ECO:0000259" key="5">
    <source>
        <dbReference type="Pfam" id="PF13458"/>
    </source>
</evidence>
<dbReference type="GO" id="GO:0006865">
    <property type="term" value="P:amino acid transport"/>
    <property type="evidence" value="ECO:0007669"/>
    <property type="project" value="UniProtKB-KW"/>
</dbReference>
<keyword evidence="3" id="KW-0029">Amino-acid transport</keyword>
<dbReference type="SUPFAM" id="SSF53822">
    <property type="entry name" value="Periplasmic binding protein-like I"/>
    <property type="match status" value="1"/>
</dbReference>